<dbReference type="EMBL" id="FWZT01000013">
    <property type="protein sequence ID" value="SMF42626.1"/>
    <property type="molecule type" value="Genomic_DNA"/>
</dbReference>
<proteinExistence type="predicted"/>
<dbReference type="STRING" id="1513793.SAMN06296036_11310"/>
<dbReference type="OrthoDB" id="5288885at2"/>
<sequence length="458" mass="52772">MGCARRFRVLKNNGTICLFGILDETVNLNIMAEHCSAEANNRIDLSNLESCSWNALLILDRFLESHCPQGVTFEHVPSKLFDSMKLLPNFQKLYTFDSINLDSIDSTCMLTQIEVTRRELESLSQSCSGYFLQPDDDHQFLGNQRYFLGIEGPADCEKSPWLNSHRNEFRFWHDYLSFCQSTLTLSLDLLESLKFVLDKDLGESLMLSQQSCIALSLLNFDTNCTDKSAEFQKTLKDINEYFEQAFHAIKEIKRECFETICQIERLALREDFSQAKPLYELIGEYLEKVARLRNGLDDIENLGVESGSLVFQMMNHLNNIKSQFSTIEDMEKDQMKAVREALDVMDILSAKSWKKTWRVINRQFQGNNTALFKLNSSLQGFDLLRQIIDHRLNEVDLAKNQLQSESDWEGFAQNLYKMVNKSVVTDQEKYSRDFYLADAKDSSGKGELLHAPGDIVLF</sequence>
<protein>
    <submittedName>
        <fullName evidence="1">Uncharacterized protein</fullName>
    </submittedName>
</protein>
<organism evidence="1 2">
    <name type="scientific">Pseudobacteriovorax antillogorgiicola</name>
    <dbReference type="NCBI Taxonomy" id="1513793"/>
    <lineage>
        <taxon>Bacteria</taxon>
        <taxon>Pseudomonadati</taxon>
        <taxon>Bdellovibrionota</taxon>
        <taxon>Oligoflexia</taxon>
        <taxon>Oligoflexales</taxon>
        <taxon>Pseudobacteriovoracaceae</taxon>
        <taxon>Pseudobacteriovorax</taxon>
    </lineage>
</organism>
<dbReference type="Proteomes" id="UP000192907">
    <property type="component" value="Unassembled WGS sequence"/>
</dbReference>
<dbReference type="AlphaFoldDB" id="A0A1Y6C515"/>
<accession>A0A1Y6C515</accession>
<name>A0A1Y6C515_9BACT</name>
<gene>
    <name evidence="1" type="ORF">SAMN06296036_11310</name>
</gene>
<evidence type="ECO:0000313" key="2">
    <source>
        <dbReference type="Proteomes" id="UP000192907"/>
    </source>
</evidence>
<keyword evidence="2" id="KW-1185">Reference proteome</keyword>
<dbReference type="RefSeq" id="WP_132320988.1">
    <property type="nucleotide sequence ID" value="NZ_FWZT01000013.1"/>
</dbReference>
<evidence type="ECO:0000313" key="1">
    <source>
        <dbReference type="EMBL" id="SMF42626.1"/>
    </source>
</evidence>
<reference evidence="2" key="1">
    <citation type="submission" date="2017-04" db="EMBL/GenBank/DDBJ databases">
        <authorList>
            <person name="Varghese N."/>
            <person name="Submissions S."/>
        </authorList>
    </citation>
    <scope>NUCLEOTIDE SEQUENCE [LARGE SCALE GENOMIC DNA]</scope>
    <source>
        <strain evidence="2">RKEM611</strain>
    </source>
</reference>